<proteinExistence type="inferred from homology"/>
<evidence type="ECO:0000256" key="6">
    <source>
        <dbReference type="SAM" id="Phobius"/>
    </source>
</evidence>
<comment type="similarity">
    <text evidence="2">Belongs to the multi antimicrobial extrusion (MATE) (TC 2.A.66.1) family.</text>
</comment>
<dbReference type="RefSeq" id="WP_012829911.1">
    <property type="nucleotide sequence ID" value="NC_013440.1"/>
</dbReference>
<evidence type="ECO:0000313" key="8">
    <source>
        <dbReference type="Proteomes" id="UP000001880"/>
    </source>
</evidence>
<sequence length="444" mass="46514">MQSQGLSHRRVLALAGPVVIAQAATALTGVVDTAVMGLCGDAANLAAVAVAAAAFGFIYWGFGFLRMATTGLTAQAKGAGEDAETHAVLLRALLLGAALGAALLALWLPLRWLVLSVFDTTPAVAAQTRDYFDARIWGAPALLMGYGVTGWLIGTGRTGKLMLLQVVMNALNAALDAWFVARWDMGPAGIGAGTAIAEWVALGLGLVLVRDGFRAPARLLDRARLEALLAANRDVMIRTLALVFSFAWFVRAGTSIDTATVAGNEVLLQFITVSAFVLDSFAFVAEKEVGEAFGARDAARLRRAVRVTSELALAFGALIALAFLLGGGAVIEFFVRDPEARRAALTYLPFCAATPLIGVPAWQLDGVFLGATRGRALRTAGVAAAVLYVLSDLALRGAYGNTGIWSAFLLMYVYRAACLAGFWPSLVRDLGDPALARGGGDAPR</sequence>
<dbReference type="Pfam" id="PF01554">
    <property type="entry name" value="MatE"/>
    <property type="match status" value="2"/>
</dbReference>
<feature type="transmembrane region" description="Helical" evidence="6">
    <location>
        <begin position="376"/>
        <end position="395"/>
    </location>
</feature>
<dbReference type="GO" id="GO:0005886">
    <property type="term" value="C:plasma membrane"/>
    <property type="evidence" value="ECO:0007669"/>
    <property type="project" value="TreeGrafter"/>
</dbReference>
<dbReference type="PANTHER" id="PTHR42893:SF46">
    <property type="entry name" value="PROTEIN DETOXIFICATION 44, CHLOROPLASTIC"/>
    <property type="match status" value="1"/>
</dbReference>
<dbReference type="InterPro" id="IPR044644">
    <property type="entry name" value="DinF-like"/>
</dbReference>
<feature type="transmembrane region" description="Helical" evidence="6">
    <location>
        <begin position="402"/>
        <end position="423"/>
    </location>
</feature>
<dbReference type="Proteomes" id="UP000001880">
    <property type="component" value="Chromosome"/>
</dbReference>
<feature type="transmembrane region" description="Helical" evidence="6">
    <location>
        <begin position="347"/>
        <end position="364"/>
    </location>
</feature>
<evidence type="ECO:0000256" key="2">
    <source>
        <dbReference type="ARBA" id="ARBA00010199"/>
    </source>
</evidence>
<feature type="transmembrane region" description="Helical" evidence="6">
    <location>
        <begin position="134"/>
        <end position="154"/>
    </location>
</feature>
<dbReference type="AlphaFoldDB" id="D0LSU1"/>
<dbReference type="HOGENOM" id="CLU_012893_16_0_7"/>
<gene>
    <name evidence="7" type="ordered locus">Hoch_4823</name>
</gene>
<evidence type="ECO:0000256" key="5">
    <source>
        <dbReference type="ARBA" id="ARBA00023136"/>
    </source>
</evidence>
<organism evidence="7 8">
    <name type="scientific">Haliangium ochraceum (strain DSM 14365 / JCM 11303 / SMP-2)</name>
    <dbReference type="NCBI Taxonomy" id="502025"/>
    <lineage>
        <taxon>Bacteria</taxon>
        <taxon>Pseudomonadati</taxon>
        <taxon>Myxococcota</taxon>
        <taxon>Polyangia</taxon>
        <taxon>Haliangiales</taxon>
        <taxon>Kofleriaceae</taxon>
        <taxon>Haliangium</taxon>
    </lineage>
</organism>
<dbReference type="EMBL" id="CP001804">
    <property type="protein sequence ID" value="ACY17313.1"/>
    <property type="molecule type" value="Genomic_DNA"/>
</dbReference>
<feature type="transmembrane region" description="Helical" evidence="6">
    <location>
        <begin position="88"/>
        <end position="114"/>
    </location>
</feature>
<dbReference type="GO" id="GO:0042910">
    <property type="term" value="F:xenobiotic transmembrane transporter activity"/>
    <property type="evidence" value="ECO:0007669"/>
    <property type="project" value="InterPro"/>
</dbReference>
<dbReference type="STRING" id="502025.Hoch_4823"/>
<dbReference type="CDD" id="cd13136">
    <property type="entry name" value="MATE_DinF_like"/>
    <property type="match status" value="1"/>
</dbReference>
<keyword evidence="3 6" id="KW-0812">Transmembrane</keyword>
<accession>D0LSU1</accession>
<reference evidence="7 8" key="1">
    <citation type="journal article" date="2010" name="Stand. Genomic Sci.">
        <title>Complete genome sequence of Haliangium ochraceum type strain (SMP-2).</title>
        <authorList>
            <consortium name="US DOE Joint Genome Institute (JGI-PGF)"/>
            <person name="Ivanova N."/>
            <person name="Daum C."/>
            <person name="Lang E."/>
            <person name="Abt B."/>
            <person name="Kopitz M."/>
            <person name="Saunders E."/>
            <person name="Lapidus A."/>
            <person name="Lucas S."/>
            <person name="Glavina Del Rio T."/>
            <person name="Nolan M."/>
            <person name="Tice H."/>
            <person name="Copeland A."/>
            <person name="Cheng J.F."/>
            <person name="Chen F."/>
            <person name="Bruce D."/>
            <person name="Goodwin L."/>
            <person name="Pitluck S."/>
            <person name="Mavromatis K."/>
            <person name="Pati A."/>
            <person name="Mikhailova N."/>
            <person name="Chen A."/>
            <person name="Palaniappan K."/>
            <person name="Land M."/>
            <person name="Hauser L."/>
            <person name="Chang Y.J."/>
            <person name="Jeffries C.D."/>
            <person name="Detter J.C."/>
            <person name="Brettin T."/>
            <person name="Rohde M."/>
            <person name="Goker M."/>
            <person name="Bristow J."/>
            <person name="Markowitz V."/>
            <person name="Eisen J.A."/>
            <person name="Hugenholtz P."/>
            <person name="Kyrpides N.C."/>
            <person name="Klenk H.P."/>
        </authorList>
    </citation>
    <scope>NUCLEOTIDE SEQUENCE [LARGE SCALE GENOMIC DNA]</scope>
    <source>
        <strain evidence="8">DSM 14365 / CIP 107738 / JCM 11303 / AJ 13395 / SMP-2</strain>
    </source>
</reference>
<protein>
    <submittedName>
        <fullName evidence="7">MATE efflux family protein</fullName>
    </submittedName>
</protein>
<evidence type="ECO:0000256" key="4">
    <source>
        <dbReference type="ARBA" id="ARBA00022989"/>
    </source>
</evidence>
<dbReference type="GO" id="GO:0015297">
    <property type="term" value="F:antiporter activity"/>
    <property type="evidence" value="ECO:0007669"/>
    <property type="project" value="InterPro"/>
</dbReference>
<keyword evidence="5 6" id="KW-0472">Membrane</keyword>
<keyword evidence="4 6" id="KW-1133">Transmembrane helix</keyword>
<feature type="transmembrane region" description="Helical" evidence="6">
    <location>
        <begin position="187"/>
        <end position="209"/>
    </location>
</feature>
<evidence type="ECO:0000313" key="7">
    <source>
        <dbReference type="EMBL" id="ACY17313.1"/>
    </source>
</evidence>
<dbReference type="eggNOG" id="COG0534">
    <property type="taxonomic scope" value="Bacteria"/>
</dbReference>
<evidence type="ECO:0000256" key="1">
    <source>
        <dbReference type="ARBA" id="ARBA00004141"/>
    </source>
</evidence>
<keyword evidence="8" id="KW-1185">Reference proteome</keyword>
<feature type="transmembrane region" description="Helical" evidence="6">
    <location>
        <begin position="42"/>
        <end position="67"/>
    </location>
</feature>
<evidence type="ECO:0000256" key="3">
    <source>
        <dbReference type="ARBA" id="ARBA00022692"/>
    </source>
</evidence>
<dbReference type="PANTHER" id="PTHR42893">
    <property type="entry name" value="PROTEIN DETOXIFICATION 44, CHLOROPLASTIC-RELATED"/>
    <property type="match status" value="1"/>
</dbReference>
<comment type="subcellular location">
    <subcellularLocation>
        <location evidence="1">Membrane</location>
        <topology evidence="1">Multi-pass membrane protein</topology>
    </subcellularLocation>
</comment>
<dbReference type="InterPro" id="IPR002528">
    <property type="entry name" value="MATE_fam"/>
</dbReference>
<name>D0LSU1_HALO1</name>
<dbReference type="OrthoDB" id="9789527at2"/>
<feature type="transmembrane region" description="Helical" evidence="6">
    <location>
        <begin position="161"/>
        <end position="181"/>
    </location>
</feature>
<dbReference type="KEGG" id="hoh:Hoch_4823"/>
<dbReference type="NCBIfam" id="TIGR00797">
    <property type="entry name" value="matE"/>
    <property type="match status" value="1"/>
</dbReference>
<feature type="transmembrane region" description="Helical" evidence="6">
    <location>
        <begin position="311"/>
        <end position="335"/>
    </location>
</feature>